<dbReference type="EMBL" id="FMBM01000001">
    <property type="protein sequence ID" value="SCC79060.1"/>
    <property type="molecule type" value="Genomic_DNA"/>
</dbReference>
<dbReference type="AlphaFoldDB" id="A0A0P7Y507"/>
<feature type="transmembrane region" description="Helical" evidence="1">
    <location>
        <begin position="147"/>
        <end position="164"/>
    </location>
</feature>
<dbReference type="RefSeq" id="WP_074443583.1">
    <property type="nucleotide sequence ID" value="NZ_FMBM01000001.1"/>
</dbReference>
<dbReference type="Proteomes" id="UP000050497">
    <property type="component" value="Unassembled WGS sequence"/>
</dbReference>
<accession>A0A0P7Y507</accession>
<reference evidence="2 4" key="1">
    <citation type="submission" date="2015-09" db="EMBL/GenBank/DDBJ databases">
        <title>Identification and resolution of microdiversity through metagenomic sequencing of parallel consortia.</title>
        <authorList>
            <person name="Nelson W.C."/>
            <person name="Romine M.F."/>
            <person name="Lindemann S.R."/>
        </authorList>
    </citation>
    <scope>NUCLEOTIDE SEQUENCE [LARGE SCALE GENOMIC DNA]</scope>
    <source>
        <strain evidence="2">HL-109</strain>
    </source>
</reference>
<evidence type="ECO:0000313" key="4">
    <source>
        <dbReference type="Proteomes" id="UP000050497"/>
    </source>
</evidence>
<feature type="transmembrane region" description="Helical" evidence="1">
    <location>
        <begin position="83"/>
        <end position="105"/>
    </location>
</feature>
<protein>
    <submittedName>
        <fullName evidence="2">Putative membrane protein</fullName>
    </submittedName>
</protein>
<comment type="caution">
    <text evidence="2">The sequence shown here is derived from an EMBL/GenBank/DDBJ whole genome shotgun (WGS) entry which is preliminary data.</text>
</comment>
<evidence type="ECO:0000313" key="5">
    <source>
        <dbReference type="Proteomes" id="UP000182800"/>
    </source>
</evidence>
<gene>
    <name evidence="3" type="ORF">GA0071312_0653</name>
    <name evidence="2" type="ORF">HLUCCO17_15210</name>
</gene>
<keyword evidence="1" id="KW-0472">Membrane</keyword>
<dbReference type="STRING" id="1653334.GA0071312_0653"/>
<reference evidence="3 5" key="2">
    <citation type="submission" date="2016-08" db="EMBL/GenBank/DDBJ databases">
        <authorList>
            <person name="Varghese N."/>
            <person name="Submissions Spin"/>
        </authorList>
    </citation>
    <scope>NUCLEOTIDE SEQUENCE [LARGE SCALE GENOMIC DNA]</scope>
    <source>
        <strain evidence="3 5">HL-109</strain>
    </source>
</reference>
<dbReference type="Proteomes" id="UP000182800">
    <property type="component" value="Unassembled WGS sequence"/>
</dbReference>
<keyword evidence="1" id="KW-0812">Transmembrane</keyword>
<keyword evidence="1" id="KW-1133">Transmembrane helix</keyword>
<proteinExistence type="predicted"/>
<feature type="transmembrane region" description="Helical" evidence="1">
    <location>
        <begin position="20"/>
        <end position="38"/>
    </location>
</feature>
<evidence type="ECO:0000313" key="3">
    <source>
        <dbReference type="EMBL" id="SCC79060.1"/>
    </source>
</evidence>
<dbReference type="EMBL" id="LJSX01000029">
    <property type="protein sequence ID" value="KPQ09342.1"/>
    <property type="molecule type" value="Genomic_DNA"/>
</dbReference>
<evidence type="ECO:0000256" key="1">
    <source>
        <dbReference type="SAM" id="Phobius"/>
    </source>
</evidence>
<feature type="transmembrane region" description="Helical" evidence="1">
    <location>
        <begin position="50"/>
        <end position="74"/>
    </location>
</feature>
<evidence type="ECO:0000313" key="2">
    <source>
        <dbReference type="EMBL" id="KPQ09342.1"/>
    </source>
</evidence>
<keyword evidence="5" id="KW-1185">Reference proteome</keyword>
<name>A0A0P7Y507_9HYPH</name>
<sequence length="173" mass="18835">MTRGRGGLRNLGTIIGGSAWRIALAGLAAAALVYLRVLERGEPINPRTEALIALFGVAGALAALLLMLFAALFLRRVGRPTRLLWGLVLAAPVFLIALYAGFAVFHSAAELEGLITDPGDPHHLRHLIHRLTFVAAGYVAVFAPAYLWPWPLPLIALILGLTLLRRHRRENRT</sequence>
<organism evidence="2 4">
    <name type="scientific">Saliniramus fredricksonii</name>
    <dbReference type="NCBI Taxonomy" id="1653334"/>
    <lineage>
        <taxon>Bacteria</taxon>
        <taxon>Pseudomonadati</taxon>
        <taxon>Pseudomonadota</taxon>
        <taxon>Alphaproteobacteria</taxon>
        <taxon>Hyphomicrobiales</taxon>
        <taxon>Salinarimonadaceae</taxon>
        <taxon>Saliniramus</taxon>
    </lineage>
</organism>